<evidence type="ECO:0000259" key="3">
    <source>
        <dbReference type="PROSITE" id="PS50940"/>
    </source>
</evidence>
<reference evidence="4" key="1">
    <citation type="submission" date="2015-12" db="EMBL/GenBank/DDBJ databases">
        <title>De novo transcriptome assembly of four potential Pierce s Disease insect vectors from Arizona vineyards.</title>
        <authorList>
            <person name="Tassone E.E."/>
        </authorList>
    </citation>
    <scope>NUCLEOTIDE SEQUENCE</scope>
</reference>
<feature type="compositionally biased region" description="Acidic residues" evidence="1">
    <location>
        <begin position="163"/>
        <end position="173"/>
    </location>
</feature>
<dbReference type="InterPro" id="IPR036508">
    <property type="entry name" value="Chitin-bd_dom_sf"/>
</dbReference>
<proteinExistence type="predicted"/>
<dbReference type="SUPFAM" id="SSF57625">
    <property type="entry name" value="Invertebrate chitin-binding proteins"/>
    <property type="match status" value="2"/>
</dbReference>
<dbReference type="PANTHER" id="PTHR22933:SF43">
    <property type="entry name" value="LP10131P"/>
    <property type="match status" value="1"/>
</dbReference>
<feature type="compositionally biased region" description="Polar residues" evidence="1">
    <location>
        <begin position="274"/>
        <end position="315"/>
    </location>
</feature>
<gene>
    <name evidence="4" type="ORF">g.12077</name>
</gene>
<feature type="region of interest" description="Disordered" evidence="1">
    <location>
        <begin position="123"/>
        <end position="210"/>
    </location>
</feature>
<dbReference type="GO" id="GO:0005576">
    <property type="term" value="C:extracellular region"/>
    <property type="evidence" value="ECO:0007669"/>
    <property type="project" value="InterPro"/>
</dbReference>
<dbReference type="SMART" id="SM00494">
    <property type="entry name" value="ChtBD2"/>
    <property type="match status" value="2"/>
</dbReference>
<dbReference type="InterPro" id="IPR002557">
    <property type="entry name" value="Chitin-bd_dom"/>
</dbReference>
<evidence type="ECO:0000313" key="4">
    <source>
        <dbReference type="EMBL" id="JAS18292.1"/>
    </source>
</evidence>
<dbReference type="AlphaFoldDB" id="A0A1B6CXT7"/>
<feature type="compositionally biased region" description="Low complexity" evidence="1">
    <location>
        <begin position="434"/>
        <end position="444"/>
    </location>
</feature>
<dbReference type="PANTHER" id="PTHR22933">
    <property type="entry name" value="FI18007P1-RELATED"/>
    <property type="match status" value="1"/>
</dbReference>
<dbReference type="InterPro" id="IPR052976">
    <property type="entry name" value="Scoloptoxin-like"/>
</dbReference>
<dbReference type="Gene3D" id="2.170.140.10">
    <property type="entry name" value="Chitin binding domain"/>
    <property type="match status" value="2"/>
</dbReference>
<evidence type="ECO:0000256" key="1">
    <source>
        <dbReference type="SAM" id="MobiDB-lite"/>
    </source>
</evidence>
<dbReference type="Pfam" id="PF01607">
    <property type="entry name" value="CBM_14"/>
    <property type="match status" value="2"/>
</dbReference>
<keyword evidence="2" id="KW-0732">Signal</keyword>
<evidence type="ECO:0000256" key="2">
    <source>
        <dbReference type="SAM" id="SignalP"/>
    </source>
</evidence>
<feature type="compositionally biased region" description="Polar residues" evidence="1">
    <location>
        <begin position="247"/>
        <end position="266"/>
    </location>
</feature>
<dbReference type="GO" id="GO:0008061">
    <property type="term" value="F:chitin binding"/>
    <property type="evidence" value="ECO:0007669"/>
    <property type="project" value="InterPro"/>
</dbReference>
<accession>A0A1B6CXT7</accession>
<feature type="region of interest" description="Disordered" evidence="1">
    <location>
        <begin position="434"/>
        <end position="453"/>
    </location>
</feature>
<feature type="domain" description="Chitin-binding type-2" evidence="3">
    <location>
        <begin position="645"/>
        <end position="709"/>
    </location>
</feature>
<protein>
    <recommendedName>
        <fullName evidence="3">Chitin-binding type-2 domain-containing protein</fullName>
    </recommendedName>
</protein>
<feature type="compositionally biased region" description="Acidic residues" evidence="1">
    <location>
        <begin position="127"/>
        <end position="146"/>
    </location>
</feature>
<feature type="compositionally biased region" description="Polar residues" evidence="1">
    <location>
        <begin position="327"/>
        <end position="359"/>
    </location>
</feature>
<feature type="domain" description="Chitin-binding type-2" evidence="3">
    <location>
        <begin position="40"/>
        <end position="103"/>
    </location>
</feature>
<feature type="compositionally biased region" description="Low complexity" evidence="1">
    <location>
        <begin position="193"/>
        <end position="205"/>
    </location>
</feature>
<dbReference type="PROSITE" id="PS50940">
    <property type="entry name" value="CHIT_BIND_II"/>
    <property type="match status" value="2"/>
</dbReference>
<feature type="chain" id="PRO_5008580882" description="Chitin-binding type-2 domain-containing protein" evidence="2">
    <location>
        <begin position="26"/>
        <end position="738"/>
    </location>
</feature>
<feature type="signal peptide" evidence="2">
    <location>
        <begin position="1"/>
        <end position="25"/>
    </location>
</feature>
<sequence>MYWRSLTTVFLGILFTWCHSGISSAAEPGYLDFDNLPDTNFSCEGKVIGGYYADVETGCQMFHVCTIGQKGEITDIKFLCLNGTVFDQETRVCERLDEVDCSRSESFFDLNLELYGNHAAGFGIQPEGEESEDLYEECDPDNDDCNTDSPSTKNESQENHQEEIEEELEDIEETTTTAPIVSSTTTRRPLVQSTTGSPTTTHTPPKVYSYPTTSQETVQALLALHNAFTASLQQHSDPHKPKPNPPSFITTHSSGTNSGGFNSQPLALTPPRPSSQFSPSTASEHLQNFQSQKHSYQNRNKPNNYQGPIQSTSEHYGNGNFHHEFHINSQTGHFPGQNYQDSYQRQSASTIPQTSHPKPFQFTQYNDNDYYVKTHSSTSSPFILHQLKLNRIKENQKGSAGHSSFVRDVSSAGKSILNSPFRSQTTPAIAVVTSTSTTSSSSSTKSGKFNPSAIANRPTQIKSFAHSSKPSGFTTSIAIENSNNSTENIPTYNYDNYQESDVHSDPFFKDVPKITRSKRYAQFQRTRQRQPPQNIDYSEYQINNSSLVEPSLRNNRRRPSTIKSRQNIPSEIITVKPNIVKEQKKEENILNLTNRRTLINNTNGEIPNRRTVRRKIIKSTTEASTTEYSEENIVPPSTPQTPGSLFSCDKKIKGGYYADVEANCLGFFICSQGEVNGPLLKTHFWCGASTKFNQRSRTCQIEDNVDCSISERYYHLNQDFLVPDPEDEIRDSFEPQKV</sequence>
<name>A0A1B6CXT7_9HEMI</name>
<organism evidence="4">
    <name type="scientific">Clastoptera arizonana</name>
    <name type="common">Arizona spittle bug</name>
    <dbReference type="NCBI Taxonomy" id="38151"/>
    <lineage>
        <taxon>Eukaryota</taxon>
        <taxon>Metazoa</taxon>
        <taxon>Ecdysozoa</taxon>
        <taxon>Arthropoda</taxon>
        <taxon>Hexapoda</taxon>
        <taxon>Insecta</taxon>
        <taxon>Pterygota</taxon>
        <taxon>Neoptera</taxon>
        <taxon>Paraneoptera</taxon>
        <taxon>Hemiptera</taxon>
        <taxon>Auchenorrhyncha</taxon>
        <taxon>Cercopoidea</taxon>
        <taxon>Clastopteridae</taxon>
        <taxon>Clastoptera</taxon>
    </lineage>
</organism>
<dbReference type="EMBL" id="GEDC01019006">
    <property type="protein sequence ID" value="JAS18292.1"/>
    <property type="molecule type" value="Transcribed_RNA"/>
</dbReference>
<feature type="compositionally biased region" description="Low complexity" evidence="1">
    <location>
        <begin position="174"/>
        <end position="186"/>
    </location>
</feature>
<feature type="region of interest" description="Disordered" evidence="1">
    <location>
        <begin position="231"/>
        <end position="359"/>
    </location>
</feature>